<dbReference type="InterPro" id="IPR052895">
    <property type="entry name" value="HetReg/Transcr_Mod"/>
</dbReference>
<dbReference type="PANTHER" id="PTHR24148">
    <property type="entry name" value="ANKYRIN REPEAT DOMAIN-CONTAINING PROTEIN 39 HOMOLOG-RELATED"/>
    <property type="match status" value="1"/>
</dbReference>
<comment type="caution">
    <text evidence="2">The sequence shown here is derived from an EMBL/GenBank/DDBJ whole genome shotgun (WGS) entry which is preliminary data.</text>
</comment>
<keyword evidence="1" id="KW-1133">Transmembrane helix</keyword>
<evidence type="ECO:0000313" key="2">
    <source>
        <dbReference type="EMBL" id="KAF3000659.1"/>
    </source>
</evidence>
<reference evidence="2" key="1">
    <citation type="submission" date="2019-04" db="EMBL/GenBank/DDBJ databases">
        <title>Sequencing of skin fungus with MAO and IRED activity.</title>
        <authorList>
            <person name="Marsaioli A.J."/>
            <person name="Bonatto J.M.C."/>
            <person name="Reis Junior O."/>
        </authorList>
    </citation>
    <scope>NUCLEOTIDE SEQUENCE</scope>
    <source>
        <strain evidence="2">30M1</strain>
    </source>
</reference>
<dbReference type="AlphaFoldDB" id="A0A9P4TBZ9"/>
<evidence type="ECO:0000256" key="1">
    <source>
        <dbReference type="SAM" id="Phobius"/>
    </source>
</evidence>
<organism evidence="2 3">
    <name type="scientific">Curvularia kusanoi</name>
    <name type="common">Cochliobolus kusanoi</name>
    <dbReference type="NCBI Taxonomy" id="90978"/>
    <lineage>
        <taxon>Eukaryota</taxon>
        <taxon>Fungi</taxon>
        <taxon>Dikarya</taxon>
        <taxon>Ascomycota</taxon>
        <taxon>Pezizomycotina</taxon>
        <taxon>Dothideomycetes</taxon>
        <taxon>Pleosporomycetidae</taxon>
        <taxon>Pleosporales</taxon>
        <taxon>Pleosporineae</taxon>
        <taxon>Pleosporaceae</taxon>
        <taxon>Curvularia</taxon>
    </lineage>
</organism>
<proteinExistence type="predicted"/>
<gene>
    <name evidence="2" type="ORF">E8E13_000025</name>
</gene>
<keyword evidence="1" id="KW-0812">Transmembrane</keyword>
<protein>
    <submittedName>
        <fullName evidence="2">Uncharacterized protein</fullName>
    </submittedName>
</protein>
<dbReference type="EMBL" id="SWKU01000014">
    <property type="protein sequence ID" value="KAF3000659.1"/>
    <property type="molecule type" value="Genomic_DNA"/>
</dbReference>
<dbReference type="OrthoDB" id="4850726at2759"/>
<keyword evidence="3" id="KW-1185">Reference proteome</keyword>
<sequence>MDLDESRKSAAWVLGQLGIRDHTLDPFRHDLFALQTYERLSRSDALQKRYDGSKSFLSDYAEMVVMLHRTYGFLATNPVDRIYALLGLVCDVNPDKPDFRIEYAADQGHATVCRRFAAGLIKQGQAAIVLGMAGTTRQACHIDEIDSPSWVPQWTAVLAAGDLTVPFNYSIHASVGRTFSYHAAGTSSMNARLQDRDHKLILRGACINSLFFITPGRLFCPPDQYLSIALRVHGPLADVATLKDTLWRTLIANKTAKGEDAPPEFALQYEAYRDRMYERWILASNIAIILFLVVFLPLIVFTLRRLGDVTLLLIQTIAADWNRFLLILLFGNYLQKTTSGWAVFSGFALHDFGSSVNPRGPSESEDFVESLKHTAGRYHLGFTKIGLIGLFPLAIEAGDKIVVLEGASTPFVLRSIGDEAYRLVGECYVHGLMKGEIWAAASGALRDFRVV</sequence>
<dbReference type="PANTHER" id="PTHR24148:SF64">
    <property type="entry name" value="HETEROKARYON INCOMPATIBILITY DOMAIN-CONTAINING PROTEIN"/>
    <property type="match status" value="1"/>
</dbReference>
<feature type="transmembrane region" description="Helical" evidence="1">
    <location>
        <begin position="280"/>
        <end position="303"/>
    </location>
</feature>
<dbReference type="Proteomes" id="UP000801428">
    <property type="component" value="Unassembled WGS sequence"/>
</dbReference>
<dbReference type="Pfam" id="PF26639">
    <property type="entry name" value="Het-6_barrel"/>
    <property type="match status" value="1"/>
</dbReference>
<name>A0A9P4TBZ9_CURKU</name>
<keyword evidence="1" id="KW-0472">Membrane</keyword>
<evidence type="ECO:0000313" key="3">
    <source>
        <dbReference type="Proteomes" id="UP000801428"/>
    </source>
</evidence>
<accession>A0A9P4TBZ9</accession>